<feature type="transmembrane region" description="Helical" evidence="1">
    <location>
        <begin position="60"/>
        <end position="81"/>
    </location>
</feature>
<dbReference type="EMBL" id="SMKP01000038">
    <property type="protein sequence ID" value="TDD21157.1"/>
    <property type="molecule type" value="Genomic_DNA"/>
</dbReference>
<gene>
    <name evidence="2" type="ORF">E1294_15690</name>
</gene>
<evidence type="ECO:0000313" key="2">
    <source>
        <dbReference type="EMBL" id="TDD21157.1"/>
    </source>
</evidence>
<reference evidence="2 3" key="1">
    <citation type="submission" date="2019-03" db="EMBL/GenBank/DDBJ databases">
        <title>Draft genome sequences of novel Actinobacteria.</title>
        <authorList>
            <person name="Sahin N."/>
            <person name="Ay H."/>
            <person name="Saygin H."/>
        </authorList>
    </citation>
    <scope>NUCLEOTIDE SEQUENCE [LARGE SCALE GENOMIC DNA]</scope>
    <source>
        <strain evidence="2 3">KC712</strain>
    </source>
</reference>
<comment type="caution">
    <text evidence="2">The sequence shown here is derived from an EMBL/GenBank/DDBJ whole genome shotgun (WGS) entry which is preliminary data.</text>
</comment>
<proteinExistence type="predicted"/>
<accession>A0A4V2YEZ4</accession>
<feature type="transmembrane region" description="Helical" evidence="1">
    <location>
        <begin position="121"/>
        <end position="142"/>
    </location>
</feature>
<name>A0A4V2YEZ4_9ACTN</name>
<evidence type="ECO:0000313" key="3">
    <source>
        <dbReference type="Proteomes" id="UP000294543"/>
    </source>
</evidence>
<keyword evidence="1" id="KW-1133">Transmembrane helix</keyword>
<keyword evidence="1" id="KW-0472">Membrane</keyword>
<dbReference type="OrthoDB" id="3396149at2"/>
<keyword evidence="1" id="KW-0812">Transmembrane</keyword>
<keyword evidence="3" id="KW-1185">Reference proteome</keyword>
<organism evidence="2 3">
    <name type="scientific">Nonomuraea diastatica</name>
    <dbReference type="NCBI Taxonomy" id="1848329"/>
    <lineage>
        <taxon>Bacteria</taxon>
        <taxon>Bacillati</taxon>
        <taxon>Actinomycetota</taxon>
        <taxon>Actinomycetes</taxon>
        <taxon>Streptosporangiales</taxon>
        <taxon>Streptosporangiaceae</taxon>
        <taxon>Nonomuraea</taxon>
    </lineage>
</organism>
<protein>
    <submittedName>
        <fullName evidence="2">Uncharacterized protein</fullName>
    </submittedName>
</protein>
<dbReference type="Proteomes" id="UP000294543">
    <property type="component" value="Unassembled WGS sequence"/>
</dbReference>
<feature type="transmembrane region" description="Helical" evidence="1">
    <location>
        <begin position="88"/>
        <end position="109"/>
    </location>
</feature>
<dbReference type="RefSeq" id="WP_132509165.1">
    <property type="nucleotide sequence ID" value="NZ_SMKP01000038.1"/>
</dbReference>
<sequence>MRRSDRPRCWPAYAVAGLFLGYAAGKAVFAAQDRLGFPGGPPVPASEAASYFMDAATAQWLAAASGVAGAGVVLLTVLPLGRRVPGRLMLLVLAGMAAAVVGGGIIMAVDGFIGIGVGWQWHHGLLGIAVIVLFLETIRSYAASTGRHRFVGGQAGP</sequence>
<evidence type="ECO:0000256" key="1">
    <source>
        <dbReference type="SAM" id="Phobius"/>
    </source>
</evidence>
<dbReference type="AlphaFoldDB" id="A0A4V2YEZ4"/>